<feature type="compositionally biased region" description="Basic and acidic residues" evidence="1">
    <location>
        <begin position="16"/>
        <end position="26"/>
    </location>
</feature>
<feature type="non-terminal residue" evidence="2">
    <location>
        <position position="46"/>
    </location>
</feature>
<organism evidence="2">
    <name type="scientific">Tanacetum cinerariifolium</name>
    <name type="common">Dalmatian daisy</name>
    <name type="synonym">Chrysanthemum cinerariifolium</name>
    <dbReference type="NCBI Taxonomy" id="118510"/>
    <lineage>
        <taxon>Eukaryota</taxon>
        <taxon>Viridiplantae</taxon>
        <taxon>Streptophyta</taxon>
        <taxon>Embryophyta</taxon>
        <taxon>Tracheophyta</taxon>
        <taxon>Spermatophyta</taxon>
        <taxon>Magnoliopsida</taxon>
        <taxon>eudicotyledons</taxon>
        <taxon>Gunneridae</taxon>
        <taxon>Pentapetalae</taxon>
        <taxon>asterids</taxon>
        <taxon>campanulids</taxon>
        <taxon>Asterales</taxon>
        <taxon>Asteraceae</taxon>
        <taxon>Asteroideae</taxon>
        <taxon>Anthemideae</taxon>
        <taxon>Anthemidinae</taxon>
        <taxon>Tanacetum</taxon>
    </lineage>
</organism>
<dbReference type="EMBL" id="BKCJ011455176">
    <property type="protein sequence ID" value="GFD35146.1"/>
    <property type="molecule type" value="Genomic_DNA"/>
</dbReference>
<comment type="caution">
    <text evidence="2">The sequence shown here is derived from an EMBL/GenBank/DDBJ whole genome shotgun (WGS) entry which is preliminary data.</text>
</comment>
<evidence type="ECO:0000256" key="1">
    <source>
        <dbReference type="SAM" id="MobiDB-lite"/>
    </source>
</evidence>
<gene>
    <name evidence="2" type="ORF">Tci_907115</name>
</gene>
<feature type="region of interest" description="Disordered" evidence="1">
    <location>
        <begin position="1"/>
        <end position="26"/>
    </location>
</feature>
<dbReference type="AlphaFoldDB" id="A0A699VP48"/>
<accession>A0A699VP48</accession>
<evidence type="ECO:0000313" key="2">
    <source>
        <dbReference type="EMBL" id="GFD35146.1"/>
    </source>
</evidence>
<proteinExistence type="predicted"/>
<name>A0A699VP48_TANCI</name>
<reference evidence="2" key="1">
    <citation type="journal article" date="2019" name="Sci. Rep.">
        <title>Draft genome of Tanacetum cinerariifolium, the natural source of mosquito coil.</title>
        <authorList>
            <person name="Yamashiro T."/>
            <person name="Shiraishi A."/>
            <person name="Satake H."/>
            <person name="Nakayama K."/>
        </authorList>
    </citation>
    <scope>NUCLEOTIDE SEQUENCE</scope>
</reference>
<protein>
    <submittedName>
        <fullName evidence="2">Uncharacterized protein</fullName>
    </submittedName>
</protein>
<sequence length="46" mass="5197">MRNEPSFFLTNNTRAPHGDELDRIKPFSDSSFSCSDNSFNSDGAKR</sequence>